<dbReference type="GO" id="GO:0008716">
    <property type="term" value="F:D-alanine-D-alanine ligase activity"/>
    <property type="evidence" value="ECO:0007669"/>
    <property type="project" value="InterPro"/>
</dbReference>
<evidence type="ECO:0000256" key="2">
    <source>
        <dbReference type="ARBA" id="ARBA00001946"/>
    </source>
</evidence>
<dbReference type="FunFam" id="3.30.470.20:FF:000008">
    <property type="entry name" value="D-alanine--D-alanine ligase"/>
    <property type="match status" value="1"/>
</dbReference>
<keyword evidence="7" id="KW-0436">Ligase</keyword>
<keyword evidence="11" id="KW-0460">Magnesium</keyword>
<dbReference type="InterPro" id="IPR000291">
    <property type="entry name" value="D-Ala_lig_Van_CS"/>
</dbReference>
<dbReference type="Gene3D" id="3.40.50.20">
    <property type="match status" value="1"/>
</dbReference>
<comment type="similarity">
    <text evidence="5">Belongs to the D-alanine--D-alanine ligase family.</text>
</comment>
<dbReference type="PROSITE" id="PS00844">
    <property type="entry name" value="DALA_DALA_LIGASE_2"/>
    <property type="match status" value="1"/>
</dbReference>
<feature type="domain" description="ATP-grasp" evidence="17">
    <location>
        <begin position="132"/>
        <end position="338"/>
    </location>
</feature>
<reference evidence="18" key="1">
    <citation type="journal article" date="2015" name="Nature">
        <title>Complex archaea that bridge the gap between prokaryotes and eukaryotes.</title>
        <authorList>
            <person name="Spang A."/>
            <person name="Saw J.H."/>
            <person name="Jorgensen S.L."/>
            <person name="Zaremba-Niedzwiedzka K."/>
            <person name="Martijn J."/>
            <person name="Lind A.E."/>
            <person name="van Eijk R."/>
            <person name="Schleper C."/>
            <person name="Guy L."/>
            <person name="Ettema T.J."/>
        </authorList>
    </citation>
    <scope>NUCLEOTIDE SEQUENCE</scope>
</reference>
<proteinExistence type="inferred from homology"/>
<evidence type="ECO:0000256" key="5">
    <source>
        <dbReference type="ARBA" id="ARBA00010871"/>
    </source>
</evidence>
<organism evidence="18">
    <name type="scientific">marine sediment metagenome</name>
    <dbReference type="NCBI Taxonomy" id="412755"/>
    <lineage>
        <taxon>unclassified sequences</taxon>
        <taxon>metagenomes</taxon>
        <taxon>ecological metagenomes</taxon>
    </lineage>
</organism>
<keyword evidence="14" id="KW-0464">Manganese</keyword>
<dbReference type="PANTHER" id="PTHR23132:SF25">
    <property type="entry name" value="D-ALANINE--D-ALANINE LIGASE A"/>
    <property type="match status" value="1"/>
</dbReference>
<dbReference type="PROSITE" id="PS00843">
    <property type="entry name" value="DALA_DALA_LIGASE_1"/>
    <property type="match status" value="1"/>
</dbReference>
<keyword evidence="15" id="KW-0961">Cell wall biogenesis/degradation</keyword>
<evidence type="ECO:0000256" key="12">
    <source>
        <dbReference type="ARBA" id="ARBA00022960"/>
    </source>
</evidence>
<evidence type="ECO:0000256" key="1">
    <source>
        <dbReference type="ARBA" id="ARBA00001936"/>
    </source>
</evidence>
<dbReference type="HAMAP" id="MF_00047">
    <property type="entry name" value="Dala_Dala_lig"/>
    <property type="match status" value="1"/>
</dbReference>
<dbReference type="NCBIfam" id="TIGR01205">
    <property type="entry name" value="D_ala_D_alaTIGR"/>
    <property type="match status" value="1"/>
</dbReference>
<dbReference type="InterPro" id="IPR005905">
    <property type="entry name" value="D_ala_D_ala"/>
</dbReference>
<dbReference type="GO" id="GO:0071555">
    <property type="term" value="P:cell wall organization"/>
    <property type="evidence" value="ECO:0007669"/>
    <property type="project" value="UniProtKB-KW"/>
</dbReference>
<evidence type="ECO:0000256" key="16">
    <source>
        <dbReference type="ARBA" id="ARBA00060592"/>
    </source>
</evidence>
<evidence type="ECO:0000256" key="10">
    <source>
        <dbReference type="ARBA" id="ARBA00022840"/>
    </source>
</evidence>
<dbReference type="Pfam" id="PF07478">
    <property type="entry name" value="Dala_Dala_lig_C"/>
    <property type="match status" value="1"/>
</dbReference>
<dbReference type="SUPFAM" id="SSF56059">
    <property type="entry name" value="Glutathione synthetase ATP-binding domain-like"/>
    <property type="match status" value="1"/>
</dbReference>
<keyword evidence="9" id="KW-0547">Nucleotide-binding</keyword>
<evidence type="ECO:0000256" key="8">
    <source>
        <dbReference type="ARBA" id="ARBA00022723"/>
    </source>
</evidence>
<dbReference type="PROSITE" id="PS50975">
    <property type="entry name" value="ATP_GRASP"/>
    <property type="match status" value="1"/>
</dbReference>
<evidence type="ECO:0000256" key="13">
    <source>
        <dbReference type="ARBA" id="ARBA00022984"/>
    </source>
</evidence>
<evidence type="ECO:0000256" key="6">
    <source>
        <dbReference type="ARBA" id="ARBA00022490"/>
    </source>
</evidence>
<dbReference type="GO" id="GO:0008360">
    <property type="term" value="P:regulation of cell shape"/>
    <property type="evidence" value="ECO:0007669"/>
    <property type="project" value="UniProtKB-KW"/>
</dbReference>
<dbReference type="NCBIfam" id="NF002528">
    <property type="entry name" value="PRK01966.1-4"/>
    <property type="match status" value="1"/>
</dbReference>
<comment type="subcellular location">
    <subcellularLocation>
        <location evidence="3">Cytoplasm</location>
    </subcellularLocation>
</comment>
<keyword evidence="12" id="KW-0133">Cell shape</keyword>
<dbReference type="FunFam" id="3.30.1490.20:FF:000007">
    <property type="entry name" value="D-alanine--D-alanine ligase"/>
    <property type="match status" value="1"/>
</dbReference>
<evidence type="ECO:0000256" key="3">
    <source>
        <dbReference type="ARBA" id="ARBA00004496"/>
    </source>
</evidence>
<protein>
    <recommendedName>
        <fullName evidence="17">ATP-grasp domain-containing protein</fullName>
    </recommendedName>
</protein>
<dbReference type="PIRSF" id="PIRSF039102">
    <property type="entry name" value="Ddl/VanB"/>
    <property type="match status" value="1"/>
</dbReference>
<keyword evidence="10" id="KW-0067">ATP-binding</keyword>
<dbReference type="InterPro" id="IPR011095">
    <property type="entry name" value="Dala_Dala_lig_C"/>
</dbReference>
<dbReference type="EMBL" id="LAZR01000550">
    <property type="protein sequence ID" value="KKN64599.1"/>
    <property type="molecule type" value="Genomic_DNA"/>
</dbReference>
<evidence type="ECO:0000256" key="15">
    <source>
        <dbReference type="ARBA" id="ARBA00023316"/>
    </source>
</evidence>
<evidence type="ECO:0000256" key="14">
    <source>
        <dbReference type="ARBA" id="ARBA00023211"/>
    </source>
</evidence>
<dbReference type="AlphaFoldDB" id="A0A0F9SC27"/>
<dbReference type="GO" id="GO:0009252">
    <property type="term" value="P:peptidoglycan biosynthetic process"/>
    <property type="evidence" value="ECO:0007669"/>
    <property type="project" value="UniProtKB-KW"/>
</dbReference>
<dbReference type="InterPro" id="IPR011761">
    <property type="entry name" value="ATP-grasp"/>
</dbReference>
<keyword evidence="13" id="KW-0573">Peptidoglycan synthesis</keyword>
<dbReference type="GO" id="GO:0046872">
    <property type="term" value="F:metal ion binding"/>
    <property type="evidence" value="ECO:0007669"/>
    <property type="project" value="UniProtKB-KW"/>
</dbReference>
<dbReference type="InterPro" id="IPR013815">
    <property type="entry name" value="ATP_grasp_subdomain_1"/>
</dbReference>
<dbReference type="GO" id="GO:0005829">
    <property type="term" value="C:cytosol"/>
    <property type="evidence" value="ECO:0007669"/>
    <property type="project" value="TreeGrafter"/>
</dbReference>
<keyword evidence="6" id="KW-0963">Cytoplasm</keyword>
<dbReference type="GO" id="GO:0005524">
    <property type="term" value="F:ATP binding"/>
    <property type="evidence" value="ECO:0007669"/>
    <property type="project" value="UniProtKB-KW"/>
</dbReference>
<evidence type="ECO:0000256" key="11">
    <source>
        <dbReference type="ARBA" id="ARBA00022842"/>
    </source>
</evidence>
<dbReference type="InterPro" id="IPR011127">
    <property type="entry name" value="Dala_Dala_lig_N"/>
</dbReference>
<dbReference type="SUPFAM" id="SSF52440">
    <property type="entry name" value="PreATP-grasp domain"/>
    <property type="match status" value="1"/>
</dbReference>
<dbReference type="PANTHER" id="PTHR23132">
    <property type="entry name" value="D-ALANINE--D-ALANINE LIGASE"/>
    <property type="match status" value="1"/>
</dbReference>
<name>A0A0F9SC27_9ZZZZ</name>
<gene>
    <name evidence="18" type="ORF">LCGC14_0490270</name>
</gene>
<sequence>MKHKKINIALLFGGRSAEHEVSLISATSIYKNLDKKKFAITSIYINKKGTWKIVESPLLEASTLNKGDFFSFLPWSKNVSPLTLDADIYFPVLHGPFGEDGTIQGLFEMADVPFVGASVMDSAIGMDKAMTKIILKAKNLPVVKYIILQDQEWLKQKEAILSKIKKEFPIPFFVKPACLGSSVGISKVKEYSETSAALDEAFRYDQRILVEEGIKGQELECSVLGNDSPRASLPGEIIPYREFYDYRDKYIAGKTRFAIPAELTSSQIEEVQHLSLEAYKAISCSGMARVDFFMEEKTEKIFISELNTIPGFTKISMYPRLWQVSGLPFPQLLEQLIELGLERHKKKKRRKENFIP</sequence>
<accession>A0A0F9SC27</accession>
<evidence type="ECO:0000256" key="9">
    <source>
        <dbReference type="ARBA" id="ARBA00022741"/>
    </source>
</evidence>
<dbReference type="Gene3D" id="3.30.470.20">
    <property type="entry name" value="ATP-grasp fold, B domain"/>
    <property type="match status" value="1"/>
</dbReference>
<comment type="pathway">
    <text evidence="16">Glycan biosynthesis.</text>
</comment>
<dbReference type="InterPro" id="IPR016185">
    <property type="entry name" value="PreATP-grasp_dom_sf"/>
</dbReference>
<dbReference type="Pfam" id="PF01820">
    <property type="entry name" value="Dala_Dala_lig_N"/>
    <property type="match status" value="1"/>
</dbReference>
<evidence type="ECO:0000259" key="17">
    <source>
        <dbReference type="PROSITE" id="PS50975"/>
    </source>
</evidence>
<comment type="caution">
    <text evidence="18">The sequence shown here is derived from an EMBL/GenBank/DDBJ whole genome shotgun (WGS) entry which is preliminary data.</text>
</comment>
<comment type="pathway">
    <text evidence="4">Cell wall biogenesis; peptidoglycan biosynthesis.</text>
</comment>
<comment type="cofactor">
    <cofactor evidence="1">
        <name>Mn(2+)</name>
        <dbReference type="ChEBI" id="CHEBI:29035"/>
    </cofactor>
</comment>
<evidence type="ECO:0000256" key="7">
    <source>
        <dbReference type="ARBA" id="ARBA00022598"/>
    </source>
</evidence>
<keyword evidence="8" id="KW-0479">Metal-binding</keyword>
<dbReference type="NCBIfam" id="NF002378">
    <property type="entry name" value="PRK01372.1"/>
    <property type="match status" value="1"/>
</dbReference>
<comment type="cofactor">
    <cofactor evidence="2">
        <name>Mg(2+)</name>
        <dbReference type="ChEBI" id="CHEBI:18420"/>
    </cofactor>
</comment>
<evidence type="ECO:0000256" key="4">
    <source>
        <dbReference type="ARBA" id="ARBA00004752"/>
    </source>
</evidence>
<dbReference type="Gene3D" id="3.30.1490.20">
    <property type="entry name" value="ATP-grasp fold, A domain"/>
    <property type="match status" value="1"/>
</dbReference>
<evidence type="ECO:0000313" key="18">
    <source>
        <dbReference type="EMBL" id="KKN64599.1"/>
    </source>
</evidence>